<evidence type="ECO:0000313" key="2">
    <source>
        <dbReference type="Proteomes" id="UP000602905"/>
    </source>
</evidence>
<organism evidence="1 2">
    <name type="scientific">Rhizoctonia solani</name>
    <dbReference type="NCBI Taxonomy" id="456999"/>
    <lineage>
        <taxon>Eukaryota</taxon>
        <taxon>Fungi</taxon>
        <taxon>Dikarya</taxon>
        <taxon>Basidiomycota</taxon>
        <taxon>Agaricomycotina</taxon>
        <taxon>Agaricomycetes</taxon>
        <taxon>Cantharellales</taxon>
        <taxon>Ceratobasidiaceae</taxon>
        <taxon>Rhizoctonia</taxon>
    </lineage>
</organism>
<name>A0A8H7HZ21_9AGAM</name>
<dbReference type="AlphaFoldDB" id="A0A8H7HZ21"/>
<dbReference type="Proteomes" id="UP000602905">
    <property type="component" value="Unassembled WGS sequence"/>
</dbReference>
<sequence length="110" mass="12205">MLCYVATYDAESAHLLIPPSQVHKLQISFFNGALCPRPTTCPDAPRAFLSGSFSLARGPQLGSIWNILAEFDPWDRCARVLYAWPLFARSLLGFFSDGDGNIDVDGQVRR</sequence>
<accession>A0A8H7HZ21</accession>
<reference evidence="1" key="1">
    <citation type="submission" date="2020-09" db="EMBL/GenBank/DDBJ databases">
        <title>Comparative genome analyses of four rice-infecting Rhizoctonia solani isolates reveal extensive enrichment of homogalacturonan modification genes.</title>
        <authorList>
            <person name="Lee D.-Y."/>
            <person name="Jeon J."/>
            <person name="Kim K.-T."/>
            <person name="Cheong K."/>
            <person name="Song H."/>
            <person name="Choi G."/>
            <person name="Ko J."/>
            <person name="Opiyo S.O."/>
            <person name="Zuo S."/>
            <person name="Madhav S."/>
            <person name="Lee Y.-H."/>
            <person name="Wang G.-L."/>
        </authorList>
    </citation>
    <scope>NUCLEOTIDE SEQUENCE</scope>
    <source>
        <strain evidence="1">AG1-IA WGL</strain>
    </source>
</reference>
<feature type="non-terminal residue" evidence="1">
    <location>
        <position position="1"/>
    </location>
</feature>
<protein>
    <submittedName>
        <fullName evidence="1">Uncharacterized protein</fullName>
    </submittedName>
</protein>
<proteinExistence type="predicted"/>
<evidence type="ECO:0000313" key="1">
    <source>
        <dbReference type="EMBL" id="KAF8713587.1"/>
    </source>
</evidence>
<gene>
    <name evidence="1" type="ORF">RHS03_00514</name>
</gene>
<dbReference type="EMBL" id="JACYCD010000022">
    <property type="protein sequence ID" value="KAF8713587.1"/>
    <property type="molecule type" value="Genomic_DNA"/>
</dbReference>
<comment type="caution">
    <text evidence="1">The sequence shown here is derived from an EMBL/GenBank/DDBJ whole genome shotgun (WGS) entry which is preliminary data.</text>
</comment>